<dbReference type="InterPro" id="IPR057735">
    <property type="entry name" value="UBE2O-like_tSH3-B"/>
</dbReference>
<dbReference type="Pfam" id="PF23046">
    <property type="entry name" value="tSH3-B_UBE2O"/>
    <property type="match status" value="1"/>
</dbReference>
<dbReference type="GO" id="GO:0061631">
    <property type="term" value="F:ubiquitin conjugating enzyme activity"/>
    <property type="evidence" value="ECO:0000318"/>
    <property type="project" value="GO_Central"/>
</dbReference>
<feature type="domain" description="UBE2O-like tandem tSH3-B" evidence="5">
    <location>
        <begin position="158"/>
        <end position="293"/>
    </location>
</feature>
<keyword evidence="1" id="KW-0808">Transferase</keyword>
<organism evidence="6">
    <name type="scientific">Triticum aestivum</name>
    <name type="common">Wheat</name>
    <dbReference type="NCBI Taxonomy" id="4565"/>
    <lineage>
        <taxon>Eukaryota</taxon>
        <taxon>Viridiplantae</taxon>
        <taxon>Streptophyta</taxon>
        <taxon>Embryophyta</taxon>
        <taxon>Tracheophyta</taxon>
        <taxon>Spermatophyta</taxon>
        <taxon>Magnoliopsida</taxon>
        <taxon>Liliopsida</taxon>
        <taxon>Poales</taxon>
        <taxon>Poaceae</taxon>
        <taxon>BOP clade</taxon>
        <taxon>Pooideae</taxon>
        <taxon>Triticodae</taxon>
        <taxon>Triticeae</taxon>
        <taxon>Triticinae</taxon>
        <taxon>Triticum</taxon>
    </lineage>
</organism>
<dbReference type="PANTHER" id="PTHR46116">
    <property type="entry name" value="(E3-INDEPENDENT) E2 UBIQUITIN-CONJUGATING ENZYME"/>
    <property type="match status" value="1"/>
</dbReference>
<dbReference type="Gramene" id="TraesCS2B02G590700.1">
    <property type="protein sequence ID" value="TraesCS2B02G590700.1"/>
    <property type="gene ID" value="TraesCS2B02G590700"/>
</dbReference>
<dbReference type="Pfam" id="PF23044">
    <property type="entry name" value="SH3-C_UBE2O"/>
    <property type="match status" value="1"/>
</dbReference>
<name>A0A3B6CGF1_WHEAT</name>
<gene>
    <name evidence="6" type="primary">LOC123042744</name>
</gene>
<dbReference type="PANTHER" id="PTHR46116:SF46">
    <property type="match status" value="1"/>
</dbReference>
<accession>A0A3B6CGF1</accession>
<protein>
    <submittedName>
        <fullName evidence="6">Uncharacterized protein</fullName>
    </submittedName>
</protein>
<evidence type="ECO:0000313" key="7">
    <source>
        <dbReference type="Proteomes" id="UP000019116"/>
    </source>
</evidence>
<keyword evidence="7" id="KW-1185">Reference proteome</keyword>
<evidence type="ECO:0000256" key="2">
    <source>
        <dbReference type="ARBA" id="ARBA00022786"/>
    </source>
</evidence>
<keyword evidence="2" id="KW-0833">Ubl conjugation pathway</keyword>
<feature type="domain" description="UBE2O-like SH3-C" evidence="4">
    <location>
        <begin position="449"/>
        <end position="522"/>
    </location>
</feature>
<feature type="region of interest" description="Disordered" evidence="3">
    <location>
        <begin position="601"/>
        <end position="620"/>
    </location>
</feature>
<sequence>MHDPLSSLQHDRERDTRAPRKQSNKQSLPALAGKSAKMAAAASHDVDLGDLVSFGRTLLHHGLVIADADHDSADVDTFKLLLADNTVVYKNAGDLRVVDRSHLRPGQVVGSASDDDGQLGVVTGITTVLDLAKHDAVTHVITGVSPSTLRRVRRFNLGDFVVSGPWLGQVVEVSIDVDVLFDDGAVCRVSNADSKKLQLVDDTGAGSNTMYRHQMNSLFNPGEHVTAPDPCSAFKAARWLNGSSNPDHHIGTVSKVETSGVLVYWIASMHHGTDKGLVEASAPSAYQNPDDLTFFCAASNCRWGVADRCFFRKDNATDDECEAPTARAKVEIPMVITNTRTSVDVLWQDGTRQHGISSTTVIPFQVVDEDLFPGDHVVGVLPIDASVNNYVFADGTEFERPVGVIRSLHYGDRTACVSWFNEAREVECDDTVTMYALKKDSSYLSADYGDIVIRLLPSGSTSGEIAPLPQGNKKKSTVAADISWVGHVVDLLNDGHVQVKWGDGSMSMVLPHEIVVVEEEHYSDLLDEMDNWVVVDNIVDAPEELAMANTDHDLGNPTDDSGVEGDNLAMKRTSLLGLATQSLLQMTDGVVARCKGYMPLSSSTSSELPVPTYDERTSGDTSETIDAAMTRNIVDVNGHDLAEEGTKADN</sequence>
<dbReference type="AlphaFoldDB" id="A0A3B6CGF1"/>
<dbReference type="InterPro" id="IPR057734">
    <property type="entry name" value="UBE2O-like_SH3-C"/>
</dbReference>
<feature type="compositionally biased region" description="Basic and acidic residues" evidence="3">
    <location>
        <begin position="1"/>
        <end position="18"/>
    </location>
</feature>
<dbReference type="Gramene" id="TraesKAR2B01G0520750.1">
    <property type="protein sequence ID" value="cds.TraesKAR2B01G0520750.1"/>
    <property type="gene ID" value="TraesKAR2B01G0520750"/>
</dbReference>
<dbReference type="Gramene" id="TraesCAD_scaffold_008038_01G000600.1">
    <property type="protein sequence ID" value="TraesCAD_scaffold_008038_01G000600.1"/>
    <property type="gene ID" value="TraesCAD_scaffold_008038_01G000600"/>
</dbReference>
<dbReference type="Gramene" id="TraesRN2B0101534300.1">
    <property type="protein sequence ID" value="TraesRN2B0101534300.1"/>
    <property type="gene ID" value="TraesRN2B0101534300"/>
</dbReference>
<evidence type="ECO:0000256" key="1">
    <source>
        <dbReference type="ARBA" id="ARBA00022679"/>
    </source>
</evidence>
<dbReference type="Gramene" id="TraesWEE_scaffold_013155_01G000100.1">
    <property type="protein sequence ID" value="TraesWEE_scaffold_013155_01G000100.1"/>
    <property type="gene ID" value="TraesWEE_scaffold_013155_01G000100"/>
</dbReference>
<reference evidence="6" key="1">
    <citation type="submission" date="2018-08" db="EMBL/GenBank/DDBJ databases">
        <authorList>
            <person name="Rossello M."/>
        </authorList>
    </citation>
    <scope>NUCLEOTIDE SEQUENCE [LARGE SCALE GENOMIC DNA]</scope>
    <source>
        <strain evidence="6">cv. Chinese Spring</strain>
    </source>
</reference>
<dbReference type="Proteomes" id="UP000019116">
    <property type="component" value="Chromosome 2B"/>
</dbReference>
<reference evidence="6" key="2">
    <citation type="submission" date="2018-10" db="UniProtKB">
        <authorList>
            <consortium name="EnsemblPlants"/>
        </authorList>
    </citation>
    <scope>IDENTIFICATION</scope>
</reference>
<dbReference type="Gramene" id="TraesCS2B03G1480500.1">
    <property type="protein sequence ID" value="TraesCS2B03G1480500.1.CDS"/>
    <property type="gene ID" value="TraesCS2B03G1480500"/>
</dbReference>
<dbReference type="EnsemblPlants" id="TraesCS2B02G590700.1">
    <property type="protein sequence ID" value="TraesCS2B02G590700.1"/>
    <property type="gene ID" value="TraesCS2B02G590700"/>
</dbReference>
<dbReference type="Gramene" id="TraesROB_scaffold_203552_01G000100.1">
    <property type="protein sequence ID" value="TraesROB_scaffold_203552_01G000100.1"/>
    <property type="gene ID" value="TraesROB_scaffold_203552_01G000100"/>
</dbReference>
<evidence type="ECO:0000259" key="5">
    <source>
        <dbReference type="Pfam" id="PF23046"/>
    </source>
</evidence>
<evidence type="ECO:0000256" key="3">
    <source>
        <dbReference type="SAM" id="MobiDB-lite"/>
    </source>
</evidence>
<dbReference type="OrthoDB" id="694259at2759"/>
<dbReference type="SMR" id="A0A3B6CGF1"/>
<dbReference type="OMA" id="WIASAMP"/>
<evidence type="ECO:0000259" key="4">
    <source>
        <dbReference type="Pfam" id="PF23044"/>
    </source>
</evidence>
<dbReference type="STRING" id="4565.A0A3B6CGF1"/>
<evidence type="ECO:0000313" key="6">
    <source>
        <dbReference type="EnsemblPlants" id="TraesCS2B02G590700.1"/>
    </source>
</evidence>
<feature type="region of interest" description="Disordered" evidence="3">
    <location>
        <begin position="1"/>
        <end position="36"/>
    </location>
</feature>
<proteinExistence type="predicted"/>